<dbReference type="RefSeq" id="WP_026177796.1">
    <property type="nucleotide sequence ID" value="NZ_AEMG01000002.1"/>
</dbReference>
<dbReference type="CDD" id="cd00090">
    <property type="entry name" value="HTH_ARSR"/>
    <property type="match status" value="1"/>
</dbReference>
<dbReference type="SMART" id="SM00418">
    <property type="entry name" value="HTH_ARSR"/>
    <property type="match status" value="1"/>
</dbReference>
<proteinExistence type="predicted"/>
<gene>
    <name evidence="4" type="ORF">SAMN05444342_2107</name>
</gene>
<protein>
    <submittedName>
        <fullName evidence="4">Transcriptional regulator, ArsR family</fullName>
    </submittedName>
</protein>
<dbReference type="Pfam" id="PF24267">
    <property type="entry name" value="HVO_1552_C"/>
    <property type="match status" value="1"/>
</dbReference>
<keyword evidence="5" id="KW-1185">Reference proteome</keyword>
<dbReference type="Gene3D" id="1.10.10.10">
    <property type="entry name" value="Winged helix-like DNA-binding domain superfamily/Winged helix DNA-binding domain"/>
    <property type="match status" value="1"/>
</dbReference>
<feature type="compositionally biased region" description="Polar residues" evidence="1">
    <location>
        <begin position="1"/>
        <end position="10"/>
    </location>
</feature>
<evidence type="ECO:0000256" key="1">
    <source>
        <dbReference type="SAM" id="MobiDB-lite"/>
    </source>
</evidence>
<dbReference type="GO" id="GO:0003700">
    <property type="term" value="F:DNA-binding transcription factor activity"/>
    <property type="evidence" value="ECO:0007669"/>
    <property type="project" value="InterPro"/>
</dbReference>
<sequence length="210" mass="21612">MADLLPSSSDVEPPSGGTPRVLGVDSDDADDLLGALSSETARSLLSELHDQPATASELSDRADTSLQNAQYHLKKLEDADLISSVDTIYSEKGREMKVYAPTDGPLILFAGTEEQTTGLKDALSRVLGVAVLLGLVSAAIQYAVSEGLLQIGKRAAETASGGGQMGTFSTESTADAAGNVLATIPPGALFFAGGALVLALGAAVYFVRNR</sequence>
<dbReference type="PANTHER" id="PTHR38600">
    <property type="entry name" value="TRANSCRIPTIONAL REGULATORY PROTEIN"/>
    <property type="match status" value="1"/>
</dbReference>
<feature type="transmembrane region" description="Helical" evidence="2">
    <location>
        <begin position="188"/>
        <end position="207"/>
    </location>
</feature>
<dbReference type="OrthoDB" id="11368at2157"/>
<organism evidence="4 5">
    <name type="scientific">Haladaptatus paucihalophilus DX253</name>
    <dbReference type="NCBI Taxonomy" id="797209"/>
    <lineage>
        <taxon>Archaea</taxon>
        <taxon>Methanobacteriati</taxon>
        <taxon>Methanobacteriota</taxon>
        <taxon>Stenosarchaea group</taxon>
        <taxon>Halobacteria</taxon>
        <taxon>Halobacteriales</taxon>
        <taxon>Haladaptataceae</taxon>
        <taxon>Haladaptatus</taxon>
    </lineage>
</organism>
<dbReference type="AlphaFoldDB" id="A0A1M6UHF7"/>
<evidence type="ECO:0000256" key="2">
    <source>
        <dbReference type="SAM" id="Phobius"/>
    </source>
</evidence>
<dbReference type="InterPro" id="IPR036388">
    <property type="entry name" value="WH-like_DNA-bd_sf"/>
</dbReference>
<dbReference type="SUPFAM" id="SSF46785">
    <property type="entry name" value="Winged helix' DNA-binding domain"/>
    <property type="match status" value="1"/>
</dbReference>
<keyword evidence="2" id="KW-0812">Transmembrane</keyword>
<accession>A0A1M6UHF7</accession>
<feature type="transmembrane region" description="Helical" evidence="2">
    <location>
        <begin position="126"/>
        <end position="144"/>
    </location>
</feature>
<dbReference type="Pfam" id="PF12840">
    <property type="entry name" value="HTH_20"/>
    <property type="match status" value="1"/>
</dbReference>
<evidence type="ECO:0000313" key="4">
    <source>
        <dbReference type="EMBL" id="SHK68664.1"/>
    </source>
</evidence>
<dbReference type="PANTHER" id="PTHR38600:SF1">
    <property type="entry name" value="TRANSCRIPTIONAL REGULATORY PROTEIN"/>
    <property type="match status" value="1"/>
</dbReference>
<dbReference type="EMBL" id="FRAN01000002">
    <property type="protein sequence ID" value="SHK68664.1"/>
    <property type="molecule type" value="Genomic_DNA"/>
</dbReference>
<evidence type="ECO:0000259" key="3">
    <source>
        <dbReference type="SMART" id="SM00418"/>
    </source>
</evidence>
<keyword evidence="2" id="KW-1133">Transmembrane helix</keyword>
<dbReference type="InterPro" id="IPR056525">
    <property type="entry name" value="HVO_1552_C"/>
</dbReference>
<keyword evidence="2" id="KW-0472">Membrane</keyword>
<dbReference type="Proteomes" id="UP000184203">
    <property type="component" value="Unassembled WGS sequence"/>
</dbReference>
<feature type="region of interest" description="Disordered" evidence="1">
    <location>
        <begin position="1"/>
        <end position="29"/>
    </location>
</feature>
<dbReference type="InterPro" id="IPR011991">
    <property type="entry name" value="ArsR-like_HTH"/>
</dbReference>
<name>A0A1M6UHF7_HALPU</name>
<evidence type="ECO:0000313" key="5">
    <source>
        <dbReference type="Proteomes" id="UP000184203"/>
    </source>
</evidence>
<feature type="domain" description="HTH arsR-type" evidence="3">
    <location>
        <begin position="31"/>
        <end position="114"/>
    </location>
</feature>
<dbReference type="InterPro" id="IPR036390">
    <property type="entry name" value="WH_DNA-bd_sf"/>
</dbReference>
<reference evidence="5" key="1">
    <citation type="submission" date="2016-11" db="EMBL/GenBank/DDBJ databases">
        <authorList>
            <person name="Varghese N."/>
            <person name="Submissions S."/>
        </authorList>
    </citation>
    <scope>NUCLEOTIDE SEQUENCE [LARGE SCALE GENOMIC DNA]</scope>
    <source>
        <strain evidence="5">DX253</strain>
    </source>
</reference>
<dbReference type="InterPro" id="IPR001845">
    <property type="entry name" value="HTH_ArsR_DNA-bd_dom"/>
</dbReference>